<dbReference type="EMBL" id="CP163443">
    <property type="protein sequence ID" value="XDQ54880.1"/>
    <property type="molecule type" value="Genomic_DNA"/>
</dbReference>
<protein>
    <submittedName>
        <fullName evidence="1">Uncharacterized protein</fullName>
    </submittedName>
</protein>
<dbReference type="RefSeq" id="WP_369248079.1">
    <property type="nucleotide sequence ID" value="NZ_CP163443.1"/>
</dbReference>
<dbReference type="AlphaFoldDB" id="A0AB39RJ86"/>
<proteinExistence type="predicted"/>
<organism evidence="1">
    <name type="scientific">Streptomyces sp. R41</name>
    <dbReference type="NCBI Taxonomy" id="3238632"/>
    <lineage>
        <taxon>Bacteria</taxon>
        <taxon>Bacillati</taxon>
        <taxon>Actinomycetota</taxon>
        <taxon>Actinomycetes</taxon>
        <taxon>Kitasatosporales</taxon>
        <taxon>Streptomycetaceae</taxon>
        <taxon>Streptomyces</taxon>
    </lineage>
</organism>
<reference evidence="1" key="1">
    <citation type="submission" date="2024-07" db="EMBL/GenBank/DDBJ databases">
        <authorList>
            <person name="Yu S.T."/>
        </authorList>
    </citation>
    <scope>NUCLEOTIDE SEQUENCE</scope>
    <source>
        <strain evidence="1">R41</strain>
    </source>
</reference>
<accession>A0AB39RJ86</accession>
<evidence type="ECO:0000313" key="1">
    <source>
        <dbReference type="EMBL" id="XDQ54880.1"/>
    </source>
</evidence>
<gene>
    <name evidence="1" type="ORF">AB5J53_26070</name>
</gene>
<sequence length="75" mass="8520">MSANQSWRVDALLAEARRNPRRQITTSGALRLYSRLGIAPKRTTARADLKALARRGVLIERGPRNQRHYALSIDH</sequence>
<name>A0AB39RJ86_9ACTN</name>